<keyword evidence="1" id="KW-0812">Transmembrane</keyword>
<evidence type="ECO:0000313" key="2">
    <source>
        <dbReference type="EMBL" id="CAB4184779.1"/>
    </source>
</evidence>
<name>A0A6J5QJH6_9CAUD</name>
<evidence type="ECO:0000256" key="1">
    <source>
        <dbReference type="SAM" id="Phobius"/>
    </source>
</evidence>
<accession>A0A6J5QJH6</accession>
<dbReference type="EMBL" id="LR797061">
    <property type="protein sequence ID" value="CAB4184779.1"/>
    <property type="molecule type" value="Genomic_DNA"/>
</dbReference>
<organism evidence="2">
    <name type="scientific">uncultured Caudovirales phage</name>
    <dbReference type="NCBI Taxonomy" id="2100421"/>
    <lineage>
        <taxon>Viruses</taxon>
        <taxon>Duplodnaviria</taxon>
        <taxon>Heunggongvirae</taxon>
        <taxon>Uroviricota</taxon>
        <taxon>Caudoviricetes</taxon>
        <taxon>Peduoviridae</taxon>
        <taxon>Maltschvirus</taxon>
        <taxon>Maltschvirus maltsch</taxon>
    </lineage>
</organism>
<proteinExistence type="predicted"/>
<keyword evidence="1" id="KW-0472">Membrane</keyword>
<reference evidence="2" key="1">
    <citation type="submission" date="2020-05" db="EMBL/GenBank/DDBJ databases">
        <authorList>
            <person name="Chiriac C."/>
            <person name="Salcher M."/>
            <person name="Ghai R."/>
            <person name="Kavagutti S V."/>
        </authorList>
    </citation>
    <scope>NUCLEOTIDE SEQUENCE</scope>
</reference>
<gene>
    <name evidence="2" type="ORF">UFOVP1122_31</name>
</gene>
<protein>
    <submittedName>
        <fullName evidence="2">Uncharacterized protein</fullName>
    </submittedName>
</protein>
<keyword evidence="1" id="KW-1133">Transmembrane helix</keyword>
<feature type="transmembrane region" description="Helical" evidence="1">
    <location>
        <begin position="29"/>
        <end position="51"/>
    </location>
</feature>
<sequence>MRSRWPEWCFLLAVGGSLAYWLHRAPLATVYALLGLIAVGACGFAALSLAAKAIRAWKEWRDLQNG</sequence>